<evidence type="ECO:0000256" key="2">
    <source>
        <dbReference type="ARBA" id="ARBA00022741"/>
    </source>
</evidence>
<dbReference type="GO" id="GO:0004674">
    <property type="term" value="F:protein serine/threonine kinase activity"/>
    <property type="evidence" value="ECO:0007669"/>
    <property type="project" value="InterPro"/>
</dbReference>
<dbReference type="GO" id="GO:0016020">
    <property type="term" value="C:membrane"/>
    <property type="evidence" value="ECO:0007669"/>
    <property type="project" value="TreeGrafter"/>
</dbReference>
<dbReference type="Gene3D" id="1.10.510.10">
    <property type="entry name" value="Transferase(Phosphotransferase) domain 1"/>
    <property type="match status" value="1"/>
</dbReference>
<gene>
    <name evidence="7" type="ORF">OS493_007053</name>
</gene>
<dbReference type="GO" id="GO:0005524">
    <property type="term" value="F:ATP binding"/>
    <property type="evidence" value="ECO:0007669"/>
    <property type="project" value="UniProtKB-KW"/>
</dbReference>
<name>A0A9W9ZFE7_9CNID</name>
<dbReference type="Proteomes" id="UP001163046">
    <property type="component" value="Unassembled WGS sequence"/>
</dbReference>
<dbReference type="SUPFAM" id="SSF56112">
    <property type="entry name" value="Protein kinase-like (PK-like)"/>
    <property type="match status" value="1"/>
</dbReference>
<dbReference type="InterPro" id="IPR045269">
    <property type="entry name" value="Atg1-like"/>
</dbReference>
<comment type="caution">
    <text evidence="7">The sequence shown here is derived from an EMBL/GenBank/DDBJ whole genome shotgun (WGS) entry which is preliminary data.</text>
</comment>
<dbReference type="GO" id="GO:0000045">
    <property type="term" value="P:autophagosome assembly"/>
    <property type="evidence" value="ECO:0007669"/>
    <property type="project" value="TreeGrafter"/>
</dbReference>
<dbReference type="Pfam" id="PF00069">
    <property type="entry name" value="Pkinase"/>
    <property type="match status" value="1"/>
</dbReference>
<dbReference type="PROSITE" id="PS50011">
    <property type="entry name" value="PROTEIN_KINASE_DOM"/>
    <property type="match status" value="1"/>
</dbReference>
<reference evidence="7" key="1">
    <citation type="submission" date="2023-01" db="EMBL/GenBank/DDBJ databases">
        <title>Genome assembly of the deep-sea coral Lophelia pertusa.</title>
        <authorList>
            <person name="Herrera S."/>
            <person name="Cordes E."/>
        </authorList>
    </citation>
    <scope>NUCLEOTIDE SEQUENCE</scope>
    <source>
        <strain evidence="7">USNM1676648</strain>
        <tissue evidence="7">Polyp</tissue>
    </source>
</reference>
<dbReference type="EMBL" id="MU826352">
    <property type="protein sequence ID" value="KAJ7380686.1"/>
    <property type="molecule type" value="Genomic_DNA"/>
</dbReference>
<accession>A0A9W9ZFE7</accession>
<evidence type="ECO:0000256" key="3">
    <source>
        <dbReference type="ARBA" id="ARBA00022777"/>
    </source>
</evidence>
<sequence>MTEYVKFSFRPFEDDTVVSSLSDFLSRVDLQYDFEGFEHVIPVIAKEVAVGLKFPHENSIVHRDLKPANILLSNDHYIHTHGDEFEFMWKNSPSVCKIADYGPQDATLEQLKAVDSRAFGMILFALANPSMGYPYQKELEQETSLNPMKNPKENMQEILRRQQQPKCSKSYEVQHATVWNDILFVHQEFTDFDINRRKRSMEDALAKLENNSPSLCVNIHLPSWNKGLLSGINGDDDDGGEEHDDYDDDDDDDDGDNSSKLVKPKEKDHKYFKSPLFVKHIQEKVDKIKSAINAQSISHEE</sequence>
<organism evidence="7 8">
    <name type="scientific">Desmophyllum pertusum</name>
    <dbReference type="NCBI Taxonomy" id="174260"/>
    <lineage>
        <taxon>Eukaryota</taxon>
        <taxon>Metazoa</taxon>
        <taxon>Cnidaria</taxon>
        <taxon>Anthozoa</taxon>
        <taxon>Hexacorallia</taxon>
        <taxon>Scleractinia</taxon>
        <taxon>Caryophylliina</taxon>
        <taxon>Caryophylliidae</taxon>
        <taxon>Desmophyllum</taxon>
    </lineage>
</organism>
<feature type="domain" description="Protein kinase" evidence="6">
    <location>
        <begin position="1"/>
        <end position="301"/>
    </location>
</feature>
<dbReference type="PANTHER" id="PTHR24348:SF22">
    <property type="entry name" value="NON-SPECIFIC SERINE_THREONINE PROTEIN KINASE"/>
    <property type="match status" value="1"/>
</dbReference>
<dbReference type="GO" id="GO:0005829">
    <property type="term" value="C:cytosol"/>
    <property type="evidence" value="ECO:0007669"/>
    <property type="project" value="TreeGrafter"/>
</dbReference>
<protein>
    <recommendedName>
        <fullName evidence="6">Protein kinase domain-containing protein</fullName>
    </recommendedName>
</protein>
<dbReference type="GO" id="GO:0005776">
    <property type="term" value="C:autophagosome"/>
    <property type="evidence" value="ECO:0007669"/>
    <property type="project" value="TreeGrafter"/>
</dbReference>
<feature type="compositionally biased region" description="Acidic residues" evidence="5">
    <location>
        <begin position="234"/>
        <end position="256"/>
    </location>
</feature>
<evidence type="ECO:0000256" key="1">
    <source>
        <dbReference type="ARBA" id="ARBA00022679"/>
    </source>
</evidence>
<proteinExistence type="predicted"/>
<evidence type="ECO:0000256" key="4">
    <source>
        <dbReference type="ARBA" id="ARBA00022840"/>
    </source>
</evidence>
<dbReference type="AlphaFoldDB" id="A0A9W9ZFE7"/>
<keyword evidence="1" id="KW-0808">Transferase</keyword>
<dbReference type="GO" id="GO:0000407">
    <property type="term" value="C:phagophore assembly site"/>
    <property type="evidence" value="ECO:0007669"/>
    <property type="project" value="TreeGrafter"/>
</dbReference>
<keyword evidence="8" id="KW-1185">Reference proteome</keyword>
<dbReference type="InterPro" id="IPR000719">
    <property type="entry name" value="Prot_kinase_dom"/>
</dbReference>
<evidence type="ECO:0000313" key="7">
    <source>
        <dbReference type="EMBL" id="KAJ7380686.1"/>
    </source>
</evidence>
<feature type="region of interest" description="Disordered" evidence="5">
    <location>
        <begin position="232"/>
        <end position="267"/>
    </location>
</feature>
<dbReference type="InterPro" id="IPR008271">
    <property type="entry name" value="Ser/Thr_kinase_AS"/>
</dbReference>
<keyword evidence="4" id="KW-0067">ATP-binding</keyword>
<evidence type="ECO:0000256" key="5">
    <source>
        <dbReference type="SAM" id="MobiDB-lite"/>
    </source>
</evidence>
<keyword evidence="3" id="KW-0418">Kinase</keyword>
<dbReference type="GO" id="GO:0010506">
    <property type="term" value="P:regulation of autophagy"/>
    <property type="evidence" value="ECO:0007669"/>
    <property type="project" value="InterPro"/>
</dbReference>
<dbReference type="PANTHER" id="PTHR24348">
    <property type="entry name" value="SERINE/THREONINE-PROTEIN KINASE UNC-51-RELATED"/>
    <property type="match status" value="1"/>
</dbReference>
<keyword evidence="2" id="KW-0547">Nucleotide-binding</keyword>
<dbReference type="InterPro" id="IPR011009">
    <property type="entry name" value="Kinase-like_dom_sf"/>
</dbReference>
<evidence type="ECO:0000313" key="8">
    <source>
        <dbReference type="Proteomes" id="UP001163046"/>
    </source>
</evidence>
<evidence type="ECO:0000259" key="6">
    <source>
        <dbReference type="PROSITE" id="PS50011"/>
    </source>
</evidence>
<dbReference type="PROSITE" id="PS00108">
    <property type="entry name" value="PROTEIN_KINASE_ST"/>
    <property type="match status" value="1"/>
</dbReference>